<dbReference type="SMART" id="SM00563">
    <property type="entry name" value="PlsC"/>
    <property type="match status" value="1"/>
</dbReference>
<comment type="domain">
    <text evidence="4">The HXXXXD motif is essential for acyltransferase activity and may constitute the binding site for the phosphate moiety of the glycerol-3-phosphate.</text>
</comment>
<keyword evidence="5" id="KW-0472">Membrane</keyword>
<accession>A0A5C3Q894</accession>
<evidence type="ECO:0000256" key="4">
    <source>
        <dbReference type="RuleBase" id="RU361267"/>
    </source>
</evidence>
<proteinExistence type="inferred from homology"/>
<dbReference type="GO" id="GO:0006654">
    <property type="term" value="P:phosphatidic acid biosynthetic process"/>
    <property type="evidence" value="ECO:0007669"/>
    <property type="project" value="TreeGrafter"/>
</dbReference>
<evidence type="ECO:0000256" key="1">
    <source>
        <dbReference type="ARBA" id="ARBA00008655"/>
    </source>
</evidence>
<dbReference type="SUPFAM" id="SSF69593">
    <property type="entry name" value="Glycerol-3-phosphate (1)-acyltransferase"/>
    <property type="match status" value="1"/>
</dbReference>
<feature type="non-terminal residue" evidence="7">
    <location>
        <position position="266"/>
    </location>
</feature>
<keyword evidence="5" id="KW-1133">Transmembrane helix</keyword>
<dbReference type="GO" id="GO:0003841">
    <property type="term" value="F:1-acylglycerol-3-phosphate O-acyltransferase activity"/>
    <property type="evidence" value="ECO:0007669"/>
    <property type="project" value="UniProtKB-UniRule"/>
</dbReference>
<feature type="transmembrane region" description="Helical" evidence="5">
    <location>
        <begin position="6"/>
        <end position="25"/>
    </location>
</feature>
<dbReference type="InterPro" id="IPR004552">
    <property type="entry name" value="AGP_acyltrans"/>
</dbReference>
<sequence length="266" mass="29088">MSLLSLVVKPLAYISLPVILLRSLASISPTCRYYIRLYVYMSTMATAGVVGSFLAAGMAMVGEKYNVQYVVGRMFYNVAGRLMGIDVVIEGEEYLDVQPAVLMCNHQSVLDILTVGRIYPKRTTIVSKKSIQYTPLGPFMSMSGAVFINRGNNASALRSLAAAGETVKSQRLSLWVYPEGTRRSGEDDALLPFKKGAFHLAVQGGLPIIPIVTENYWRIYHKGIFGGGTIKVRVLPPVSTTGLTSADVAELANTVRDQMLKSLREI</sequence>
<feature type="domain" description="Phospholipid/glycerol acyltransferase" evidence="6">
    <location>
        <begin position="100"/>
        <end position="216"/>
    </location>
</feature>
<comment type="similarity">
    <text evidence="1 4">Belongs to the 1-acyl-sn-glycerol-3-phosphate acyltransferase family.</text>
</comment>
<keyword evidence="8" id="KW-1185">Reference proteome</keyword>
<keyword evidence="4" id="KW-0443">Lipid metabolism</keyword>
<name>A0A5C3Q894_9AGAR</name>
<dbReference type="PANTHER" id="PTHR10434">
    <property type="entry name" value="1-ACYL-SN-GLYCEROL-3-PHOSPHATE ACYLTRANSFERASE"/>
    <property type="match status" value="1"/>
</dbReference>
<dbReference type="GO" id="GO:0005783">
    <property type="term" value="C:endoplasmic reticulum"/>
    <property type="evidence" value="ECO:0007669"/>
    <property type="project" value="TreeGrafter"/>
</dbReference>
<keyword evidence="4" id="KW-0594">Phospholipid biosynthesis</keyword>
<comment type="catalytic activity">
    <reaction evidence="4">
        <text>a 1-acyl-sn-glycero-3-phosphate + an acyl-CoA = a 1,2-diacyl-sn-glycero-3-phosphate + CoA</text>
        <dbReference type="Rhea" id="RHEA:19709"/>
        <dbReference type="ChEBI" id="CHEBI:57287"/>
        <dbReference type="ChEBI" id="CHEBI:57970"/>
        <dbReference type="ChEBI" id="CHEBI:58342"/>
        <dbReference type="ChEBI" id="CHEBI:58608"/>
        <dbReference type="EC" id="2.3.1.51"/>
    </reaction>
</comment>
<dbReference type="InterPro" id="IPR002123">
    <property type="entry name" value="Plipid/glycerol_acylTrfase"/>
</dbReference>
<gene>
    <name evidence="7" type="ORF">BDV98DRAFT_489431</name>
</gene>
<dbReference type="OrthoDB" id="202234at2759"/>
<evidence type="ECO:0000259" key="6">
    <source>
        <dbReference type="SMART" id="SM00563"/>
    </source>
</evidence>
<protein>
    <recommendedName>
        <fullName evidence="4">1-acyl-sn-glycerol-3-phosphate acyltransferase</fullName>
        <ecNumber evidence="4">2.3.1.51</ecNumber>
    </recommendedName>
</protein>
<keyword evidence="4" id="KW-0444">Lipid biosynthesis</keyword>
<dbReference type="CDD" id="cd07989">
    <property type="entry name" value="LPLAT_AGPAT-like"/>
    <property type="match status" value="1"/>
</dbReference>
<keyword evidence="3 4" id="KW-0012">Acyltransferase</keyword>
<feature type="transmembrane region" description="Helical" evidence="5">
    <location>
        <begin position="37"/>
        <end position="61"/>
    </location>
</feature>
<dbReference type="STRING" id="1884261.A0A5C3Q894"/>
<dbReference type="EC" id="2.3.1.51" evidence="4"/>
<dbReference type="EMBL" id="ML178858">
    <property type="protein sequence ID" value="TFK96590.1"/>
    <property type="molecule type" value="Genomic_DNA"/>
</dbReference>
<dbReference type="Proteomes" id="UP000305067">
    <property type="component" value="Unassembled WGS sequence"/>
</dbReference>
<dbReference type="PANTHER" id="PTHR10434:SF11">
    <property type="entry name" value="1-ACYL-SN-GLYCEROL-3-PHOSPHATE ACYLTRANSFERASE"/>
    <property type="match status" value="1"/>
</dbReference>
<evidence type="ECO:0000256" key="3">
    <source>
        <dbReference type="ARBA" id="ARBA00023315"/>
    </source>
</evidence>
<keyword evidence="5" id="KW-0812">Transmembrane</keyword>
<evidence type="ECO:0000313" key="8">
    <source>
        <dbReference type="Proteomes" id="UP000305067"/>
    </source>
</evidence>
<keyword evidence="4" id="KW-1208">Phospholipid metabolism</keyword>
<evidence type="ECO:0000256" key="2">
    <source>
        <dbReference type="ARBA" id="ARBA00022679"/>
    </source>
</evidence>
<reference evidence="7 8" key="1">
    <citation type="journal article" date="2019" name="Nat. Ecol. Evol.">
        <title>Megaphylogeny resolves global patterns of mushroom evolution.</title>
        <authorList>
            <person name="Varga T."/>
            <person name="Krizsan K."/>
            <person name="Foldi C."/>
            <person name="Dima B."/>
            <person name="Sanchez-Garcia M."/>
            <person name="Sanchez-Ramirez S."/>
            <person name="Szollosi G.J."/>
            <person name="Szarkandi J.G."/>
            <person name="Papp V."/>
            <person name="Albert L."/>
            <person name="Andreopoulos W."/>
            <person name="Angelini C."/>
            <person name="Antonin V."/>
            <person name="Barry K.W."/>
            <person name="Bougher N.L."/>
            <person name="Buchanan P."/>
            <person name="Buyck B."/>
            <person name="Bense V."/>
            <person name="Catcheside P."/>
            <person name="Chovatia M."/>
            <person name="Cooper J."/>
            <person name="Damon W."/>
            <person name="Desjardin D."/>
            <person name="Finy P."/>
            <person name="Geml J."/>
            <person name="Haridas S."/>
            <person name="Hughes K."/>
            <person name="Justo A."/>
            <person name="Karasinski D."/>
            <person name="Kautmanova I."/>
            <person name="Kiss B."/>
            <person name="Kocsube S."/>
            <person name="Kotiranta H."/>
            <person name="LaButti K.M."/>
            <person name="Lechner B.E."/>
            <person name="Liimatainen K."/>
            <person name="Lipzen A."/>
            <person name="Lukacs Z."/>
            <person name="Mihaltcheva S."/>
            <person name="Morgado L.N."/>
            <person name="Niskanen T."/>
            <person name="Noordeloos M.E."/>
            <person name="Ohm R.A."/>
            <person name="Ortiz-Santana B."/>
            <person name="Ovrebo C."/>
            <person name="Racz N."/>
            <person name="Riley R."/>
            <person name="Savchenko A."/>
            <person name="Shiryaev A."/>
            <person name="Soop K."/>
            <person name="Spirin V."/>
            <person name="Szebenyi C."/>
            <person name="Tomsovsky M."/>
            <person name="Tulloss R.E."/>
            <person name="Uehling J."/>
            <person name="Grigoriev I.V."/>
            <person name="Vagvolgyi C."/>
            <person name="Papp T."/>
            <person name="Martin F.M."/>
            <person name="Miettinen O."/>
            <person name="Hibbett D.S."/>
            <person name="Nagy L.G."/>
        </authorList>
    </citation>
    <scope>NUCLEOTIDE SEQUENCE [LARGE SCALE GENOMIC DNA]</scope>
    <source>
        <strain evidence="7 8">CBS 309.79</strain>
    </source>
</reference>
<keyword evidence="2 4" id="KW-0808">Transferase</keyword>
<dbReference type="Pfam" id="PF01553">
    <property type="entry name" value="Acyltransferase"/>
    <property type="match status" value="1"/>
</dbReference>
<organism evidence="7 8">
    <name type="scientific">Pterulicium gracile</name>
    <dbReference type="NCBI Taxonomy" id="1884261"/>
    <lineage>
        <taxon>Eukaryota</taxon>
        <taxon>Fungi</taxon>
        <taxon>Dikarya</taxon>
        <taxon>Basidiomycota</taxon>
        <taxon>Agaricomycotina</taxon>
        <taxon>Agaricomycetes</taxon>
        <taxon>Agaricomycetidae</taxon>
        <taxon>Agaricales</taxon>
        <taxon>Pleurotineae</taxon>
        <taxon>Pterulaceae</taxon>
        <taxon>Pterulicium</taxon>
    </lineage>
</organism>
<dbReference type="AlphaFoldDB" id="A0A5C3Q894"/>
<dbReference type="GO" id="GO:0016020">
    <property type="term" value="C:membrane"/>
    <property type="evidence" value="ECO:0007669"/>
    <property type="project" value="InterPro"/>
</dbReference>
<evidence type="ECO:0000256" key="5">
    <source>
        <dbReference type="SAM" id="Phobius"/>
    </source>
</evidence>
<evidence type="ECO:0000313" key="7">
    <source>
        <dbReference type="EMBL" id="TFK96590.1"/>
    </source>
</evidence>
<dbReference type="NCBIfam" id="TIGR00530">
    <property type="entry name" value="AGP_acyltrn"/>
    <property type="match status" value="1"/>
</dbReference>